<name>A0A841M3D0_9HYPH</name>
<sequence length="63" mass="6528">MKHLISVFSLAALLMTSVSAMAIDRQKACEAAIEAAKILCKMPMSRGNGSAAACLGAQVAVEF</sequence>
<dbReference type="AlphaFoldDB" id="A0A841M3D0"/>
<dbReference type="EMBL" id="JACIIU010000022">
    <property type="protein sequence ID" value="MBB6262279.1"/>
    <property type="molecule type" value="Genomic_DNA"/>
</dbReference>
<feature type="chain" id="PRO_5032896737" evidence="1">
    <location>
        <begin position="23"/>
        <end position="63"/>
    </location>
</feature>
<protein>
    <submittedName>
        <fullName evidence="2">Uncharacterized protein</fullName>
    </submittedName>
</protein>
<proteinExistence type="predicted"/>
<feature type="signal peptide" evidence="1">
    <location>
        <begin position="1"/>
        <end position="22"/>
    </location>
</feature>
<dbReference type="Proteomes" id="UP000555393">
    <property type="component" value="Unassembled WGS sequence"/>
</dbReference>
<evidence type="ECO:0000313" key="3">
    <source>
        <dbReference type="Proteomes" id="UP000555393"/>
    </source>
</evidence>
<organism evidence="2 3">
    <name type="scientific">Paenochrobactrum gallinarii</name>
    <dbReference type="NCBI Taxonomy" id="643673"/>
    <lineage>
        <taxon>Bacteria</taxon>
        <taxon>Pseudomonadati</taxon>
        <taxon>Pseudomonadota</taxon>
        <taxon>Alphaproteobacteria</taxon>
        <taxon>Hyphomicrobiales</taxon>
        <taxon>Brucellaceae</taxon>
        <taxon>Paenochrobactrum</taxon>
    </lineage>
</organism>
<comment type="caution">
    <text evidence="2">The sequence shown here is derived from an EMBL/GenBank/DDBJ whole genome shotgun (WGS) entry which is preliminary data.</text>
</comment>
<accession>A0A841M3D0</accession>
<gene>
    <name evidence="2" type="ORF">FHS77_002851</name>
</gene>
<keyword evidence="3" id="KW-1185">Reference proteome</keyword>
<dbReference type="RefSeq" id="WP_184224416.1">
    <property type="nucleotide sequence ID" value="NZ_JACIIU010000022.1"/>
</dbReference>
<evidence type="ECO:0000256" key="1">
    <source>
        <dbReference type="SAM" id="SignalP"/>
    </source>
</evidence>
<keyword evidence="1" id="KW-0732">Signal</keyword>
<evidence type="ECO:0000313" key="2">
    <source>
        <dbReference type="EMBL" id="MBB6262279.1"/>
    </source>
</evidence>
<reference evidence="2 3" key="1">
    <citation type="submission" date="2020-08" db="EMBL/GenBank/DDBJ databases">
        <title>Genomic Encyclopedia of Type Strains, Phase IV (KMG-IV): sequencing the most valuable type-strain genomes for metagenomic binning, comparative biology and taxonomic classification.</title>
        <authorList>
            <person name="Goeker M."/>
        </authorList>
    </citation>
    <scope>NUCLEOTIDE SEQUENCE [LARGE SCALE GENOMIC DNA]</scope>
    <source>
        <strain evidence="2 3">DSM 22336</strain>
    </source>
</reference>